<dbReference type="InterPro" id="IPR055347">
    <property type="entry name" value="UTP6_N"/>
</dbReference>
<dbReference type="InterPro" id="IPR003107">
    <property type="entry name" value="HAT"/>
</dbReference>
<evidence type="ECO:0000259" key="7">
    <source>
        <dbReference type="Pfam" id="PF24892"/>
    </source>
</evidence>
<gene>
    <name evidence="8" type="ORF">WJX75_009689</name>
</gene>
<dbReference type="Proteomes" id="UP001491310">
    <property type="component" value="Unassembled WGS sequence"/>
</dbReference>
<comment type="similarity">
    <text evidence="2">Belongs to the UTP6 family.</text>
</comment>
<evidence type="ECO:0000313" key="8">
    <source>
        <dbReference type="EMBL" id="KAK9907771.1"/>
    </source>
</evidence>
<evidence type="ECO:0000256" key="4">
    <source>
        <dbReference type="ARBA" id="ARBA00022737"/>
    </source>
</evidence>
<dbReference type="InterPro" id="IPR056907">
    <property type="entry name" value="UTP6_C"/>
</dbReference>
<evidence type="ECO:0000256" key="2">
    <source>
        <dbReference type="ARBA" id="ARBA00010734"/>
    </source>
</evidence>
<evidence type="ECO:0008006" key="10">
    <source>
        <dbReference type="Google" id="ProtNLM"/>
    </source>
</evidence>
<protein>
    <recommendedName>
        <fullName evidence="10">U3 small nucleolar RNA-associated protein 6</fullName>
    </recommendedName>
</protein>
<feature type="domain" description="U3 small nucleolar RNA-associated protein 6 homolog C-terminal" evidence="7">
    <location>
        <begin position="316"/>
        <end position="609"/>
    </location>
</feature>
<comment type="subcellular location">
    <subcellularLocation>
        <location evidence="1">Nucleus</location>
        <location evidence="1">Nucleolus</location>
    </subcellularLocation>
</comment>
<dbReference type="PANTHER" id="PTHR23271:SF1">
    <property type="entry name" value="U3 SMALL NUCLEOLAR RNA-ASSOCIATED PROTEIN 6 HOMOLOG"/>
    <property type="match status" value="1"/>
</dbReference>
<organism evidence="8 9">
    <name type="scientific">Coccomyxa subellipsoidea</name>
    <dbReference type="NCBI Taxonomy" id="248742"/>
    <lineage>
        <taxon>Eukaryota</taxon>
        <taxon>Viridiplantae</taxon>
        <taxon>Chlorophyta</taxon>
        <taxon>core chlorophytes</taxon>
        <taxon>Trebouxiophyceae</taxon>
        <taxon>Trebouxiophyceae incertae sedis</taxon>
        <taxon>Coccomyxaceae</taxon>
        <taxon>Coccomyxa</taxon>
    </lineage>
</organism>
<accession>A0ABR2YMU7</accession>
<keyword evidence="4" id="KW-0677">Repeat</keyword>
<evidence type="ECO:0000259" key="6">
    <source>
        <dbReference type="Pfam" id="PF08640"/>
    </source>
</evidence>
<feature type="domain" description="U3 small nucleolar RNA-associated protein 6 N-terminal" evidence="6">
    <location>
        <begin position="9"/>
        <end position="91"/>
    </location>
</feature>
<dbReference type="EMBL" id="JALJOT010000009">
    <property type="protein sequence ID" value="KAK9907771.1"/>
    <property type="molecule type" value="Genomic_DNA"/>
</dbReference>
<dbReference type="Pfam" id="PF24892">
    <property type="entry name" value="UTP6_C"/>
    <property type="match status" value="1"/>
</dbReference>
<comment type="caution">
    <text evidence="8">The sequence shown here is derived from an EMBL/GenBank/DDBJ whole genome shotgun (WGS) entry which is preliminary data.</text>
</comment>
<dbReference type="PANTHER" id="PTHR23271">
    <property type="entry name" value="HEPATOCELLULAR CARCINOMA-ASSOCIATED ANTIGEN 66"/>
    <property type="match status" value="1"/>
</dbReference>
<evidence type="ECO:0000256" key="5">
    <source>
        <dbReference type="ARBA" id="ARBA00023242"/>
    </source>
</evidence>
<keyword evidence="5" id="KW-0539">Nucleus</keyword>
<dbReference type="Gene3D" id="1.25.40.10">
    <property type="entry name" value="Tetratricopeptide repeat domain"/>
    <property type="match status" value="2"/>
</dbReference>
<keyword evidence="9" id="KW-1185">Reference proteome</keyword>
<keyword evidence="3" id="KW-0698">rRNA processing</keyword>
<dbReference type="SUPFAM" id="SSF48452">
    <property type="entry name" value="TPR-like"/>
    <property type="match status" value="1"/>
</dbReference>
<proteinExistence type="inferred from homology"/>
<evidence type="ECO:0000256" key="1">
    <source>
        <dbReference type="ARBA" id="ARBA00004604"/>
    </source>
</evidence>
<dbReference type="Pfam" id="PF08640">
    <property type="entry name" value="U3_assoc_6"/>
    <property type="match status" value="1"/>
</dbReference>
<evidence type="ECO:0000313" key="9">
    <source>
        <dbReference type="Proteomes" id="UP001491310"/>
    </source>
</evidence>
<dbReference type="InterPro" id="IPR011990">
    <property type="entry name" value="TPR-like_helical_dom_sf"/>
</dbReference>
<evidence type="ECO:0000256" key="3">
    <source>
        <dbReference type="ARBA" id="ARBA00022552"/>
    </source>
</evidence>
<dbReference type="InterPro" id="IPR013949">
    <property type="entry name" value="Utp6"/>
</dbReference>
<sequence length="626" mass="69419">MADNVRAIMEEMIPEIEDLEKRGYFSKSEIRQIVKKRTDFEYSLKRRAAVKADYLRYVQYESRLEELRKLRKDAMGLEGKRSLADHAMTRRIHFIYQRATQKFRGDMRLWSSWLQFCKDSNSSRKLSQVVTKALQLHPREASLWIHASAWEFEHNRNAGAARALMQRGLRMCPGSADLWAEYFRMELLYAHILRTRRKILGIASSGGPEGEGEGEAPSGEESEAAVRMVLDGAVAMVVFKQAAAELPKEVAVRKRFLDILSGFTFPGAASINEAIYASLEADFPTDPEAWDLRARRWLTEHPPEQPSASTSFPEEAAIATYERGLAATQGEQMYDLYRAFLTEQLDELGPAGGNSDAPLPKLKGRPKQLAKALLEVCERAVADGRASEALLLEWPRLALRFGRVKKALETAACACQSRPGSAPLWQQRLLLEAQQASAQGSAATGENVQALALEAVKSIPGCEAAELWIVAFRTLASLSLPLDNLVQELVRTLSGTAKGPLRGGMGEAAAVAVQAVRDRAGLSAARQLYQQLLKIPPAGGSLMHAVLDLELEASSAQEALSGAKLDRVFEAAVDAFGTQDEDLWLKYMQSRIRRGKSVGDLHWRASKTLQNADTFTQKYQDLQVAD</sequence>
<name>A0ABR2YMU7_9CHLO</name>
<dbReference type="SMART" id="SM00386">
    <property type="entry name" value="HAT"/>
    <property type="match status" value="5"/>
</dbReference>
<reference evidence="8 9" key="1">
    <citation type="journal article" date="2024" name="Nat. Commun.">
        <title>Phylogenomics reveals the evolutionary origins of lichenization in chlorophyte algae.</title>
        <authorList>
            <person name="Puginier C."/>
            <person name="Libourel C."/>
            <person name="Otte J."/>
            <person name="Skaloud P."/>
            <person name="Haon M."/>
            <person name="Grisel S."/>
            <person name="Petersen M."/>
            <person name="Berrin J.G."/>
            <person name="Delaux P.M."/>
            <person name="Dal Grande F."/>
            <person name="Keller J."/>
        </authorList>
    </citation>
    <scope>NUCLEOTIDE SEQUENCE [LARGE SCALE GENOMIC DNA]</scope>
    <source>
        <strain evidence="8 9">SAG 216-7</strain>
    </source>
</reference>